<accession>A0AA36CX52</accession>
<evidence type="ECO:0000256" key="1">
    <source>
        <dbReference type="SAM" id="MobiDB-lite"/>
    </source>
</evidence>
<dbReference type="Proteomes" id="UP001177023">
    <property type="component" value="Unassembled WGS sequence"/>
</dbReference>
<dbReference type="AlphaFoldDB" id="A0AA36CX52"/>
<feature type="region of interest" description="Disordered" evidence="1">
    <location>
        <begin position="291"/>
        <end position="310"/>
    </location>
</feature>
<comment type="caution">
    <text evidence="2">The sequence shown here is derived from an EMBL/GenBank/DDBJ whole genome shotgun (WGS) entry which is preliminary data.</text>
</comment>
<feature type="non-terminal residue" evidence="2">
    <location>
        <position position="352"/>
    </location>
</feature>
<evidence type="ECO:0000313" key="2">
    <source>
        <dbReference type="EMBL" id="CAJ0576679.1"/>
    </source>
</evidence>
<keyword evidence="3" id="KW-1185">Reference proteome</keyword>
<proteinExistence type="predicted"/>
<name>A0AA36CX52_9BILA</name>
<dbReference type="EMBL" id="CATQJA010002645">
    <property type="protein sequence ID" value="CAJ0576679.1"/>
    <property type="molecule type" value="Genomic_DNA"/>
</dbReference>
<evidence type="ECO:0000313" key="3">
    <source>
        <dbReference type="Proteomes" id="UP001177023"/>
    </source>
</evidence>
<sequence length="352" mass="41792">MVATDDIARKNLQEIMRRVNVNVLKKIPETTFAELKALNNWDPEKVKYEWRLEQKRQLSVRETEVQAKLVKKADPPPKPFGTQRQEMLRPLHEKARQMSFLTYVDRKAMADQTGLRWEQIDKTFKQLDKKQPIKPVVGFKWPEPPDYFRRSDLVFHFETLDCILGQIYNEADPKTRQEISEVMNQRPGGWAREDMEKLARERWGISGVEIRSEWFHQVKIYPHLVSTKKPGGLVFSDAEQREALQKLMKRDNVKQREKIPKNTLGELKFVNDWDPERVKYEWEMEKRRQWSRKSEEAKAKNRPSATQAIGARRQEMLKPLHEQARKMSFLTMQDRQLMEAKTGLTWDQSCLS</sequence>
<gene>
    <name evidence="2" type="ORF">MSPICULIGERA_LOCUS14968</name>
</gene>
<reference evidence="2" key="1">
    <citation type="submission" date="2023-06" db="EMBL/GenBank/DDBJ databases">
        <authorList>
            <person name="Delattre M."/>
        </authorList>
    </citation>
    <scope>NUCLEOTIDE SEQUENCE</scope>
    <source>
        <strain evidence="2">AF72</strain>
    </source>
</reference>
<organism evidence="2 3">
    <name type="scientific">Mesorhabditis spiculigera</name>
    <dbReference type="NCBI Taxonomy" id="96644"/>
    <lineage>
        <taxon>Eukaryota</taxon>
        <taxon>Metazoa</taxon>
        <taxon>Ecdysozoa</taxon>
        <taxon>Nematoda</taxon>
        <taxon>Chromadorea</taxon>
        <taxon>Rhabditida</taxon>
        <taxon>Rhabditina</taxon>
        <taxon>Rhabditomorpha</taxon>
        <taxon>Rhabditoidea</taxon>
        <taxon>Rhabditidae</taxon>
        <taxon>Mesorhabditinae</taxon>
        <taxon>Mesorhabditis</taxon>
    </lineage>
</organism>
<protein>
    <submittedName>
        <fullName evidence="2">Uncharacterized protein</fullName>
    </submittedName>
</protein>